<evidence type="ECO:0000313" key="6">
    <source>
        <dbReference type="EMBL" id="JAG87504.1"/>
    </source>
</evidence>
<keyword evidence="4" id="KW-0217">Developmental protein</keyword>
<proteinExistence type="inferred from homology"/>
<dbReference type="Pfam" id="PF07899">
    <property type="entry name" value="Frigida"/>
    <property type="match status" value="1"/>
</dbReference>
<organism evidence="6">
    <name type="scientific">Wollemia nobilis</name>
    <dbReference type="NCBI Taxonomy" id="56998"/>
    <lineage>
        <taxon>Eukaryota</taxon>
        <taxon>Viridiplantae</taxon>
        <taxon>Streptophyta</taxon>
        <taxon>Embryophyta</taxon>
        <taxon>Tracheophyta</taxon>
        <taxon>Spermatophyta</taxon>
        <taxon>Pinopsida</taxon>
        <taxon>Pinidae</taxon>
        <taxon>Conifers II</taxon>
        <taxon>Araucariales</taxon>
        <taxon>Araucariaceae</taxon>
        <taxon>Wollemia</taxon>
    </lineage>
</organism>
<evidence type="ECO:0000256" key="5">
    <source>
        <dbReference type="SAM" id="Coils"/>
    </source>
</evidence>
<dbReference type="EMBL" id="GCHU01012281">
    <property type="protein sequence ID" value="JAG87504.1"/>
    <property type="molecule type" value="Transcribed_RNA"/>
</dbReference>
<comment type="similarity">
    <text evidence="1 4">Belongs to the Frigida family.</text>
</comment>
<evidence type="ECO:0000256" key="3">
    <source>
        <dbReference type="ARBA" id="ARBA00023089"/>
    </source>
</evidence>
<keyword evidence="3 4" id="KW-0287">Flowering</keyword>
<name>A0A0C9RUP6_9CONI</name>
<dbReference type="PANTHER" id="PTHR31791:SF4">
    <property type="entry name" value="FRIGIDA-LIKE PROTEIN 3"/>
    <property type="match status" value="1"/>
</dbReference>
<reference evidence="6" key="1">
    <citation type="submission" date="2015-02" db="EMBL/GenBank/DDBJ databases">
        <title>A transcriptome of Wollemia nobilis - a relic of Gondwana.</title>
        <authorList>
            <person name="Chia J.Y."/>
            <person name="Leong Y.S."/>
            <person name="Abdul Karim S."/>
            <person name="Wan Azmi N."/>
            <person name="Hercus R."/>
            <person name="Croft L."/>
        </authorList>
    </citation>
    <scope>NUCLEOTIDE SEQUENCE</scope>
    <source>
        <strain evidence="6">MaeBrown</strain>
        <tissue evidence="6">Leaf</tissue>
    </source>
</reference>
<evidence type="ECO:0000256" key="2">
    <source>
        <dbReference type="ARBA" id="ARBA00022782"/>
    </source>
</evidence>
<keyword evidence="5" id="KW-0175">Coiled coil</keyword>
<feature type="coiled-coil region" evidence="5">
    <location>
        <begin position="46"/>
        <end position="106"/>
    </location>
</feature>
<evidence type="ECO:0000256" key="4">
    <source>
        <dbReference type="RuleBase" id="RU364012"/>
    </source>
</evidence>
<dbReference type="PANTHER" id="PTHR31791">
    <property type="entry name" value="FRIGIDA-LIKE PROTEIN 3-RELATED"/>
    <property type="match status" value="1"/>
</dbReference>
<dbReference type="InterPro" id="IPR012474">
    <property type="entry name" value="Frigida"/>
</dbReference>
<accession>A0A0C9RUP6</accession>
<sequence length="253" mass="28794">MDTLEARKQRLEEAFTALDTQRVILDKCTLQWRELSGHYGSLEQSLDKKFEELAEKEKTLEIKTKEMEELLEKREQSIEDNEKNYIARAEEQKKSALEAIEKGKGESELKFLCQKMDAEGLWKYMAEHRRDVQAVRTELPAALECAVDPARLVLEFIEGFYGKNGEEKGENSKKVFLGLADKRRACSLLLESVVSVLADPVLGADRPVVAEGFKQRAKVIAEEWRSKIDVEGDPKPLEVQAFFAACGHLWNCA</sequence>
<dbReference type="GO" id="GO:0030154">
    <property type="term" value="P:cell differentiation"/>
    <property type="evidence" value="ECO:0007669"/>
    <property type="project" value="UniProtKB-KW"/>
</dbReference>
<dbReference type="AlphaFoldDB" id="A0A0C9RUP6"/>
<evidence type="ECO:0000256" key="1">
    <source>
        <dbReference type="ARBA" id="ARBA00008956"/>
    </source>
</evidence>
<keyword evidence="2 4" id="KW-0221">Differentiation</keyword>
<protein>
    <recommendedName>
        <fullName evidence="4">FRIGIDA-like protein</fullName>
    </recommendedName>
</protein>